<organism evidence="2 3">
    <name type="scientific">Popillia japonica</name>
    <name type="common">Japanese beetle</name>
    <dbReference type="NCBI Taxonomy" id="7064"/>
    <lineage>
        <taxon>Eukaryota</taxon>
        <taxon>Metazoa</taxon>
        <taxon>Ecdysozoa</taxon>
        <taxon>Arthropoda</taxon>
        <taxon>Hexapoda</taxon>
        <taxon>Insecta</taxon>
        <taxon>Pterygota</taxon>
        <taxon>Neoptera</taxon>
        <taxon>Endopterygota</taxon>
        <taxon>Coleoptera</taxon>
        <taxon>Polyphaga</taxon>
        <taxon>Scarabaeiformia</taxon>
        <taxon>Scarabaeidae</taxon>
        <taxon>Rutelinae</taxon>
        <taxon>Popillia</taxon>
    </lineage>
</organism>
<reference evidence="2 3" key="1">
    <citation type="journal article" date="2024" name="BMC Genomics">
        <title>De novo assembly and annotation of Popillia japonica's genome with initial clues to its potential as an invasive pest.</title>
        <authorList>
            <person name="Cucini C."/>
            <person name="Boschi S."/>
            <person name="Funari R."/>
            <person name="Cardaioli E."/>
            <person name="Iannotti N."/>
            <person name="Marturano G."/>
            <person name="Paoli F."/>
            <person name="Bruttini M."/>
            <person name="Carapelli A."/>
            <person name="Frati F."/>
            <person name="Nardi F."/>
        </authorList>
    </citation>
    <scope>NUCLEOTIDE SEQUENCE [LARGE SCALE GENOMIC DNA]</scope>
    <source>
        <strain evidence="2">DMR45628</strain>
    </source>
</reference>
<evidence type="ECO:0000313" key="2">
    <source>
        <dbReference type="EMBL" id="KAK9736492.1"/>
    </source>
</evidence>
<protein>
    <submittedName>
        <fullName evidence="2">Uncharacterized protein</fullName>
    </submittedName>
</protein>
<sequence>MIKVDIKFKNKSWAVKEPLNSTAFNYNNFNSVLKSVQKQTNAILTQLVEEECANGKEISESESDCDEDSDNMEPEQKRQKT</sequence>
<name>A0AAW1LQ82_POPJA</name>
<feature type="compositionally biased region" description="Acidic residues" evidence="1">
    <location>
        <begin position="60"/>
        <end position="73"/>
    </location>
</feature>
<dbReference type="AlphaFoldDB" id="A0AAW1LQ82"/>
<comment type="caution">
    <text evidence="2">The sequence shown here is derived from an EMBL/GenBank/DDBJ whole genome shotgun (WGS) entry which is preliminary data.</text>
</comment>
<dbReference type="Proteomes" id="UP001458880">
    <property type="component" value="Unassembled WGS sequence"/>
</dbReference>
<feature type="region of interest" description="Disordered" evidence="1">
    <location>
        <begin position="54"/>
        <end position="81"/>
    </location>
</feature>
<keyword evidence="3" id="KW-1185">Reference proteome</keyword>
<proteinExistence type="predicted"/>
<evidence type="ECO:0000256" key="1">
    <source>
        <dbReference type="SAM" id="MobiDB-lite"/>
    </source>
</evidence>
<accession>A0AAW1LQ82</accession>
<dbReference type="EMBL" id="JASPKY010000113">
    <property type="protein sequence ID" value="KAK9736492.1"/>
    <property type="molecule type" value="Genomic_DNA"/>
</dbReference>
<gene>
    <name evidence="2" type="ORF">QE152_g12438</name>
</gene>
<evidence type="ECO:0000313" key="3">
    <source>
        <dbReference type="Proteomes" id="UP001458880"/>
    </source>
</evidence>